<reference evidence="4" key="1">
    <citation type="submission" date="2017-02" db="EMBL/GenBank/DDBJ databases">
        <authorList>
            <person name="Varghese N."/>
            <person name="Submissions S."/>
        </authorList>
    </citation>
    <scope>NUCLEOTIDE SEQUENCE [LARGE SCALE GENOMIC DNA]</scope>
    <source>
        <strain evidence="4">DSM 24091</strain>
    </source>
</reference>
<name>A0A1T5EF62_9SPHI</name>
<organism evidence="3 4">
    <name type="scientific">Sphingobacterium nematocida</name>
    <dbReference type="NCBI Taxonomy" id="1513896"/>
    <lineage>
        <taxon>Bacteria</taxon>
        <taxon>Pseudomonadati</taxon>
        <taxon>Bacteroidota</taxon>
        <taxon>Sphingobacteriia</taxon>
        <taxon>Sphingobacteriales</taxon>
        <taxon>Sphingobacteriaceae</taxon>
        <taxon>Sphingobacterium</taxon>
    </lineage>
</organism>
<dbReference type="Gene3D" id="3.30.160.20">
    <property type="match status" value="1"/>
</dbReference>
<evidence type="ECO:0000256" key="1">
    <source>
        <dbReference type="ARBA" id="ARBA00010835"/>
    </source>
</evidence>
<dbReference type="EMBL" id="FUZF01000011">
    <property type="protein sequence ID" value="SKB82572.1"/>
    <property type="molecule type" value="Genomic_DNA"/>
</dbReference>
<evidence type="ECO:0000313" key="4">
    <source>
        <dbReference type="Proteomes" id="UP000190150"/>
    </source>
</evidence>
<dbReference type="Proteomes" id="UP000190150">
    <property type="component" value="Unassembled WGS sequence"/>
</dbReference>
<dbReference type="InterPro" id="IPR017509">
    <property type="entry name" value="PrfH"/>
</dbReference>
<comment type="similarity">
    <text evidence="1">Belongs to the prokaryotic/mitochondrial release factor family.</text>
</comment>
<dbReference type="Gene3D" id="3.30.70.1660">
    <property type="match status" value="1"/>
</dbReference>
<dbReference type="SUPFAM" id="SSF75620">
    <property type="entry name" value="Release factor"/>
    <property type="match status" value="1"/>
</dbReference>
<dbReference type="InterPro" id="IPR045853">
    <property type="entry name" value="Pep_chain_release_fac_I_sf"/>
</dbReference>
<dbReference type="AlphaFoldDB" id="A0A1T5EF62"/>
<proteinExistence type="inferred from homology"/>
<dbReference type="STRING" id="1513896.SAMN05660841_02531"/>
<dbReference type="PROSITE" id="PS00745">
    <property type="entry name" value="RF_PROK_I"/>
    <property type="match status" value="1"/>
</dbReference>
<dbReference type="PANTHER" id="PTHR43804:SF9">
    <property type="entry name" value="PEPTIDE CHAIN RELEASE FACTOR HOMOLOG-RELATED"/>
    <property type="match status" value="1"/>
</dbReference>
<feature type="domain" description="Prokaryotic-type class I peptide chain release factors" evidence="2">
    <location>
        <begin position="120"/>
        <end position="136"/>
    </location>
</feature>
<evidence type="ECO:0000259" key="2">
    <source>
        <dbReference type="PROSITE" id="PS00745"/>
    </source>
</evidence>
<protein>
    <submittedName>
        <fullName evidence="3">Peptide chain release factor</fullName>
    </submittedName>
</protein>
<accession>A0A1T5EF62</accession>
<dbReference type="InterPro" id="IPR050057">
    <property type="entry name" value="Prokaryotic/Mito_RF"/>
</dbReference>
<sequence>MMEKMIIQITSGQGPAECCRVVACVQSLILKQARNQRFHIEVLDNKAAELKGTLLSSTMMLTGYNLGPFLKEWVGTVQWIAQSPYRRYHKRKNWFVGVAAFDVQQLMKWDPKDVKLETCRSSGPGGQNVNKVETAVRGTHLPSGVQVFVTDTRSQLENKKRCLIRLQEKIVVWQTEQLMEQRYGQWQNHHELERGNATKIIKQDLF</sequence>
<keyword evidence="4" id="KW-1185">Reference proteome</keyword>
<gene>
    <name evidence="3" type="ORF">SAMN05660841_02531</name>
</gene>
<evidence type="ECO:0000313" key="3">
    <source>
        <dbReference type="EMBL" id="SKB82572.1"/>
    </source>
</evidence>
<dbReference type="NCBIfam" id="TIGR03072">
    <property type="entry name" value="release_prfH"/>
    <property type="match status" value="1"/>
</dbReference>
<dbReference type="InterPro" id="IPR000352">
    <property type="entry name" value="Pep_chain_release_fac_I"/>
</dbReference>
<dbReference type="GO" id="GO:0003747">
    <property type="term" value="F:translation release factor activity"/>
    <property type="evidence" value="ECO:0007669"/>
    <property type="project" value="InterPro"/>
</dbReference>
<dbReference type="PANTHER" id="PTHR43804">
    <property type="entry name" value="LD18447P"/>
    <property type="match status" value="1"/>
</dbReference>
<dbReference type="Pfam" id="PF00472">
    <property type="entry name" value="RF-1"/>
    <property type="match status" value="1"/>
</dbReference>